<dbReference type="Pfam" id="PF00929">
    <property type="entry name" value="RNase_T"/>
    <property type="match status" value="1"/>
</dbReference>
<evidence type="ECO:0000313" key="7">
    <source>
        <dbReference type="EMBL" id="EMR69602.1"/>
    </source>
</evidence>
<organism evidence="7 8">
    <name type="scientific">Eutypa lata (strain UCR-EL1)</name>
    <name type="common">Grapevine dieback disease fungus</name>
    <name type="synonym">Eutypa armeniacae</name>
    <dbReference type="NCBI Taxonomy" id="1287681"/>
    <lineage>
        <taxon>Eukaryota</taxon>
        <taxon>Fungi</taxon>
        <taxon>Dikarya</taxon>
        <taxon>Ascomycota</taxon>
        <taxon>Pezizomycotina</taxon>
        <taxon>Sordariomycetes</taxon>
        <taxon>Xylariomycetidae</taxon>
        <taxon>Xylariales</taxon>
        <taxon>Diatrypaceae</taxon>
        <taxon>Eutypa</taxon>
    </lineage>
</organism>
<dbReference type="Gene3D" id="3.30.160.60">
    <property type="entry name" value="Classic Zinc Finger"/>
    <property type="match status" value="1"/>
</dbReference>
<dbReference type="SMART" id="SM00479">
    <property type="entry name" value="EXOIII"/>
    <property type="match status" value="1"/>
</dbReference>
<reference evidence="8" key="1">
    <citation type="journal article" date="2013" name="Genome Announc.">
        <title>Draft genome sequence of the grapevine dieback fungus Eutypa lata UCR-EL1.</title>
        <authorList>
            <person name="Blanco-Ulate B."/>
            <person name="Rolshausen P.E."/>
            <person name="Cantu D."/>
        </authorList>
    </citation>
    <scope>NUCLEOTIDE SEQUENCE [LARGE SCALE GENOMIC DNA]</scope>
    <source>
        <strain evidence="8">UCR-EL1</strain>
    </source>
</reference>
<dbReference type="OMA" id="VEPHEPI"/>
<feature type="compositionally biased region" description="Basic and acidic residues" evidence="5">
    <location>
        <begin position="396"/>
        <end position="405"/>
    </location>
</feature>
<dbReference type="Proteomes" id="UP000012174">
    <property type="component" value="Unassembled WGS sequence"/>
</dbReference>
<feature type="domain" description="C2H2-type" evidence="6">
    <location>
        <begin position="40"/>
        <end position="69"/>
    </location>
</feature>
<feature type="region of interest" description="Disordered" evidence="5">
    <location>
        <begin position="372"/>
        <end position="409"/>
    </location>
</feature>
<dbReference type="GO" id="GO:0000027">
    <property type="term" value="P:ribosomal large subunit assembly"/>
    <property type="evidence" value="ECO:0007669"/>
    <property type="project" value="TreeGrafter"/>
</dbReference>
<keyword evidence="4" id="KW-0862">Zinc</keyword>
<dbReference type="SMART" id="SM00355">
    <property type="entry name" value="ZnF_C2H2"/>
    <property type="match status" value="2"/>
</dbReference>
<dbReference type="InterPro" id="IPR012337">
    <property type="entry name" value="RNaseH-like_sf"/>
</dbReference>
<dbReference type="GO" id="GO:0008270">
    <property type="term" value="F:zinc ion binding"/>
    <property type="evidence" value="ECO:0007669"/>
    <property type="project" value="UniProtKB-KW"/>
</dbReference>
<dbReference type="eggNOG" id="KOG2248">
    <property type="taxonomic scope" value="Eukaryota"/>
</dbReference>
<dbReference type="InterPro" id="IPR036397">
    <property type="entry name" value="RNaseH_sf"/>
</dbReference>
<evidence type="ECO:0000313" key="8">
    <source>
        <dbReference type="Proteomes" id="UP000012174"/>
    </source>
</evidence>
<dbReference type="InterPro" id="IPR013520">
    <property type="entry name" value="Ribonucl_H"/>
</dbReference>
<feature type="compositionally biased region" description="Basic and acidic residues" evidence="5">
    <location>
        <begin position="372"/>
        <end position="381"/>
    </location>
</feature>
<feature type="region of interest" description="Disordered" evidence="5">
    <location>
        <begin position="314"/>
        <end position="335"/>
    </location>
</feature>
<feature type="region of interest" description="Disordered" evidence="5">
    <location>
        <begin position="139"/>
        <end position="158"/>
    </location>
</feature>
<dbReference type="PANTHER" id="PTHR12801:SF114">
    <property type="entry name" value="EXONUCLEASE, PUTATIVE (AFU_ORTHOLOGUE AFUA_7G00870)-RELATED"/>
    <property type="match status" value="1"/>
</dbReference>
<dbReference type="CDD" id="cd06137">
    <property type="entry name" value="DEDDh_RNase"/>
    <property type="match status" value="1"/>
</dbReference>
<name>M7SZ76_EUTLA</name>
<dbReference type="HOGENOM" id="CLU_036102_0_0_1"/>
<gene>
    <name evidence="7" type="ORF">UCREL1_3379</name>
</gene>
<dbReference type="PROSITE" id="PS00028">
    <property type="entry name" value="ZINC_FINGER_C2H2_1"/>
    <property type="match status" value="1"/>
</dbReference>
<dbReference type="PANTHER" id="PTHR12801">
    <property type="entry name" value="RNA EXONUCLEASE REXO1 / RECO3 FAMILY MEMBER-RELATED"/>
    <property type="match status" value="1"/>
</dbReference>
<keyword evidence="3" id="KW-0269">Exonuclease</keyword>
<dbReference type="AlphaFoldDB" id="M7SZ76"/>
<evidence type="ECO:0000256" key="3">
    <source>
        <dbReference type="ARBA" id="ARBA00022839"/>
    </source>
</evidence>
<feature type="compositionally biased region" description="Basic residues" evidence="5">
    <location>
        <begin position="382"/>
        <end position="395"/>
    </location>
</feature>
<proteinExistence type="predicted"/>
<evidence type="ECO:0000256" key="5">
    <source>
        <dbReference type="SAM" id="MobiDB-lite"/>
    </source>
</evidence>
<accession>M7SZ76</accession>
<protein>
    <submittedName>
        <fullName evidence="7">Putative rna protein</fullName>
    </submittedName>
</protein>
<dbReference type="InterPro" id="IPR047021">
    <property type="entry name" value="REXO1/3/4-like"/>
</dbReference>
<keyword evidence="2" id="KW-0378">Hydrolase</keyword>
<dbReference type="GO" id="GO:0003676">
    <property type="term" value="F:nucleic acid binding"/>
    <property type="evidence" value="ECO:0007669"/>
    <property type="project" value="InterPro"/>
</dbReference>
<dbReference type="EMBL" id="KB706050">
    <property type="protein sequence ID" value="EMR69602.1"/>
    <property type="molecule type" value="Genomic_DNA"/>
</dbReference>
<keyword evidence="8" id="KW-1185">Reference proteome</keyword>
<dbReference type="STRING" id="1287681.M7SZ76"/>
<dbReference type="InterPro" id="IPR013087">
    <property type="entry name" value="Znf_C2H2_type"/>
</dbReference>
<dbReference type="GO" id="GO:0005634">
    <property type="term" value="C:nucleus"/>
    <property type="evidence" value="ECO:0007669"/>
    <property type="project" value="TreeGrafter"/>
</dbReference>
<dbReference type="OrthoDB" id="16516at2759"/>
<evidence type="ECO:0000259" key="6">
    <source>
        <dbReference type="PROSITE" id="PS50157"/>
    </source>
</evidence>
<dbReference type="SUPFAM" id="SSF53098">
    <property type="entry name" value="Ribonuclease H-like"/>
    <property type="match status" value="1"/>
</dbReference>
<dbReference type="GO" id="GO:0004527">
    <property type="term" value="F:exonuclease activity"/>
    <property type="evidence" value="ECO:0007669"/>
    <property type="project" value="UniProtKB-KW"/>
</dbReference>
<sequence>MAGQTKTDNAPTPCNVCSRTLRGKQGLIQHSIATGHHAGRYCHECSRTFVSPTALADHKSSSIHDGSSKVVAVAVAAPAPSRTPKAQSPANNGIKCRDNTYTRLSRSDQSSIHKVLLSKCHPLHCLLTEGHRLWPDIAPAGQSDGRSTLVPTPPPSPKRRKAAAAAVVLDCEMAGTVPRNKSEAISLCAIDFLTGEVLMRTLIEPRRRVINWRTPITGITSAAMRSAAARGQALRGSDAARAALFEHIDANTVLIGQSVKFDLAALGVVHWRIVDSAILAAEAVFGGDGTKRFPRMWGLETLCRELLGLEIRRPVTGGGGGNGSSSNGGEATTHDSLEDTLATREVVLWCLRHPAELGAWGLHTRAAFYSKESKGKGDGKEKAKKKMSGRTRQGGRTRERNEMAGRCRRYSSSSTSEYLEWDDVVDWELWPKSPPSD</sequence>
<dbReference type="Gene3D" id="3.30.420.10">
    <property type="entry name" value="Ribonuclease H-like superfamily/Ribonuclease H"/>
    <property type="match status" value="1"/>
</dbReference>
<dbReference type="GO" id="GO:0006364">
    <property type="term" value="P:rRNA processing"/>
    <property type="evidence" value="ECO:0007669"/>
    <property type="project" value="TreeGrafter"/>
</dbReference>
<evidence type="ECO:0000256" key="4">
    <source>
        <dbReference type="PROSITE-ProRule" id="PRU00042"/>
    </source>
</evidence>
<keyword evidence="1" id="KW-0540">Nuclease</keyword>
<dbReference type="KEGG" id="ela:UCREL1_3379"/>
<keyword evidence="4" id="KW-0479">Metal-binding</keyword>
<evidence type="ECO:0000256" key="2">
    <source>
        <dbReference type="ARBA" id="ARBA00022801"/>
    </source>
</evidence>
<dbReference type="PROSITE" id="PS50157">
    <property type="entry name" value="ZINC_FINGER_C2H2_2"/>
    <property type="match status" value="1"/>
</dbReference>
<keyword evidence="4" id="KW-0863">Zinc-finger</keyword>
<evidence type="ECO:0000256" key="1">
    <source>
        <dbReference type="ARBA" id="ARBA00022722"/>
    </source>
</evidence>